<dbReference type="Proteomes" id="UP000054770">
    <property type="component" value="Unassembled WGS sequence"/>
</dbReference>
<organism evidence="7 8">
    <name type="scientific">Caballeronia choica</name>
    <dbReference type="NCBI Taxonomy" id="326476"/>
    <lineage>
        <taxon>Bacteria</taxon>
        <taxon>Pseudomonadati</taxon>
        <taxon>Pseudomonadota</taxon>
        <taxon>Betaproteobacteria</taxon>
        <taxon>Burkholderiales</taxon>
        <taxon>Burkholderiaceae</taxon>
        <taxon>Caballeronia</taxon>
    </lineage>
</organism>
<evidence type="ECO:0000256" key="2">
    <source>
        <dbReference type="ARBA" id="ARBA00023125"/>
    </source>
</evidence>
<feature type="domain" description="Core-binding (CB)" evidence="6">
    <location>
        <begin position="121"/>
        <end position="206"/>
    </location>
</feature>
<dbReference type="SUPFAM" id="SSF47823">
    <property type="entry name" value="lambda integrase-like, N-terminal domain"/>
    <property type="match status" value="1"/>
</dbReference>
<proteinExistence type="predicted"/>
<dbReference type="AlphaFoldDB" id="A0A158KSB7"/>
<evidence type="ECO:0000259" key="5">
    <source>
        <dbReference type="PROSITE" id="PS51898"/>
    </source>
</evidence>
<dbReference type="InterPro" id="IPR013762">
    <property type="entry name" value="Integrase-like_cat_sf"/>
</dbReference>
<evidence type="ECO:0000256" key="1">
    <source>
        <dbReference type="ARBA" id="ARBA00022908"/>
    </source>
</evidence>
<gene>
    <name evidence="7" type="ORF">AWB68_07155</name>
</gene>
<evidence type="ECO:0000313" key="7">
    <source>
        <dbReference type="EMBL" id="SAL84066.1"/>
    </source>
</evidence>
<dbReference type="PROSITE" id="PS51900">
    <property type="entry name" value="CB"/>
    <property type="match status" value="1"/>
</dbReference>
<dbReference type="Gene3D" id="1.10.150.130">
    <property type="match status" value="2"/>
</dbReference>
<keyword evidence="3" id="KW-0233">DNA recombination</keyword>
<name>A0A158KSB7_9BURK</name>
<dbReference type="PANTHER" id="PTHR30349">
    <property type="entry name" value="PHAGE INTEGRASE-RELATED"/>
    <property type="match status" value="1"/>
</dbReference>
<keyword evidence="2 4" id="KW-0238">DNA-binding</keyword>
<dbReference type="PANTHER" id="PTHR30349:SF90">
    <property type="entry name" value="TYROSINE RECOMBINASE XERD"/>
    <property type="match status" value="1"/>
</dbReference>
<dbReference type="InterPro" id="IPR002104">
    <property type="entry name" value="Integrase_catalytic"/>
</dbReference>
<dbReference type="InterPro" id="IPR004107">
    <property type="entry name" value="Integrase_SAM-like_N"/>
</dbReference>
<dbReference type="GO" id="GO:0015074">
    <property type="term" value="P:DNA integration"/>
    <property type="evidence" value="ECO:0007669"/>
    <property type="project" value="UniProtKB-KW"/>
</dbReference>
<evidence type="ECO:0000313" key="8">
    <source>
        <dbReference type="Proteomes" id="UP000054770"/>
    </source>
</evidence>
<dbReference type="Gene3D" id="1.10.443.10">
    <property type="entry name" value="Intergrase catalytic core"/>
    <property type="match status" value="1"/>
</dbReference>
<dbReference type="GO" id="GO:0003677">
    <property type="term" value="F:DNA binding"/>
    <property type="evidence" value="ECO:0007669"/>
    <property type="project" value="UniProtKB-UniRule"/>
</dbReference>
<evidence type="ECO:0000256" key="3">
    <source>
        <dbReference type="ARBA" id="ARBA00023172"/>
    </source>
</evidence>
<dbReference type="InterPro" id="IPR050090">
    <property type="entry name" value="Tyrosine_recombinase_XerCD"/>
</dbReference>
<dbReference type="InterPro" id="IPR011010">
    <property type="entry name" value="DNA_brk_join_enz"/>
</dbReference>
<evidence type="ECO:0000256" key="4">
    <source>
        <dbReference type="PROSITE-ProRule" id="PRU01248"/>
    </source>
</evidence>
<dbReference type="EMBL" id="FCON02000151">
    <property type="protein sequence ID" value="SAL84066.1"/>
    <property type="molecule type" value="Genomic_DNA"/>
</dbReference>
<keyword evidence="8" id="KW-1185">Reference proteome</keyword>
<dbReference type="CDD" id="cd01188">
    <property type="entry name" value="INT_RitA_C_like"/>
    <property type="match status" value="1"/>
</dbReference>
<comment type="caution">
    <text evidence="7">The sequence shown here is derived from an EMBL/GenBank/DDBJ whole genome shotgun (WGS) entry which is preliminary data.</text>
</comment>
<dbReference type="SUPFAM" id="SSF56349">
    <property type="entry name" value="DNA breaking-rejoining enzymes"/>
    <property type="match status" value="1"/>
</dbReference>
<feature type="domain" description="Tyr recombinase" evidence="5">
    <location>
        <begin position="229"/>
        <end position="412"/>
    </location>
</feature>
<dbReference type="Pfam" id="PF00589">
    <property type="entry name" value="Phage_integrase"/>
    <property type="match status" value="1"/>
</dbReference>
<dbReference type="PROSITE" id="PS51898">
    <property type="entry name" value="TYR_RECOMBINASE"/>
    <property type="match status" value="1"/>
</dbReference>
<evidence type="ECO:0000259" key="6">
    <source>
        <dbReference type="PROSITE" id="PS51900"/>
    </source>
</evidence>
<accession>A0A158KSB7</accession>
<protein>
    <submittedName>
        <fullName evidence="7">Integrase family protein</fullName>
    </submittedName>
</protein>
<dbReference type="Pfam" id="PF02899">
    <property type="entry name" value="Phage_int_SAM_1"/>
    <property type="match status" value="1"/>
</dbReference>
<keyword evidence="1" id="KW-0229">DNA integration</keyword>
<sequence>MLTYSRLRPGHFLAQRWFAQSGMETHAASYRRYLTKRGYSQNTMERYYRGLAHFAHWISGQRIGLREVDDTLIGRFLFGHLLHCHCAPKCERTRTNIHAAVTLFLEMRGIARVGPISPVSTAIAREIADFDRHLSEVRGLSDSTRYARRRDITEFLVDRFGTGTISIANLTPDDVEHFVLSRTRGLAPRTIKGVGNSLHSYFLFKSSCGIPTATLIAALPPVASRRLAGLPDILAPDEIRNLLSAFDRNSAIGKRDYAITRCLLDLGLRRTEVAQLCLDDIDWRVGTLTLHAKGNRVDVVPLPRTTGEAIAAYLKRGRPQTTRREVFVRHRPPLNAEASVDIVRNAVRCAAERCGLQQRVRGTHIFRHTVACRMVQGGAPFKEIADLLRHRSLDTTTIYAKVNVPALRQVALPWPGSRS</sequence>
<dbReference type="GO" id="GO:0006310">
    <property type="term" value="P:DNA recombination"/>
    <property type="evidence" value="ECO:0007669"/>
    <property type="project" value="UniProtKB-KW"/>
</dbReference>
<dbReference type="InterPro" id="IPR010998">
    <property type="entry name" value="Integrase_recombinase_N"/>
</dbReference>
<dbReference type="InterPro" id="IPR044068">
    <property type="entry name" value="CB"/>
</dbReference>
<reference evidence="7" key="1">
    <citation type="submission" date="2016-01" db="EMBL/GenBank/DDBJ databases">
        <authorList>
            <person name="Peeters C."/>
        </authorList>
    </citation>
    <scope>NUCLEOTIDE SEQUENCE [LARGE SCALE GENOMIC DNA]</scope>
    <source>
        <strain evidence="7">LMG 22940</strain>
    </source>
</reference>